<reference evidence="5 6" key="1">
    <citation type="submission" date="2019-02" db="EMBL/GenBank/DDBJ databases">
        <title>Genomic Encyclopedia of Type Strains, Phase IV (KMG-IV): sequencing the most valuable type-strain genomes for metagenomic binning, comparative biology and taxonomic classification.</title>
        <authorList>
            <person name="Goeker M."/>
        </authorList>
    </citation>
    <scope>NUCLEOTIDE SEQUENCE [LARGE SCALE GENOMIC DNA]</scope>
    <source>
        <strain evidence="5 6">DSM 29486</strain>
    </source>
</reference>
<dbReference type="InterPro" id="IPR042092">
    <property type="entry name" value="PsdUridine_s_RsuA/RluB/E/F_cat"/>
</dbReference>
<dbReference type="NCBIfam" id="TIGR00093">
    <property type="entry name" value="pseudouridine synthase"/>
    <property type="match status" value="1"/>
</dbReference>
<name>A0A4Q7NZJ0_9FIRM</name>
<dbReference type="Gene3D" id="3.30.70.1560">
    <property type="entry name" value="Alpha-L RNA-binding motif"/>
    <property type="match status" value="1"/>
</dbReference>
<dbReference type="FunFam" id="3.30.70.1560:FF:000001">
    <property type="entry name" value="Pseudouridine synthase"/>
    <property type="match status" value="1"/>
</dbReference>
<keyword evidence="3" id="KW-0694">RNA-binding</keyword>
<dbReference type="SUPFAM" id="SSF55174">
    <property type="entry name" value="Alpha-L RNA-binding motif"/>
    <property type="match status" value="1"/>
</dbReference>
<dbReference type="InterPro" id="IPR050343">
    <property type="entry name" value="RsuA_PseudoU_synthase"/>
</dbReference>
<dbReference type="RefSeq" id="WP_130435903.1">
    <property type="nucleotide sequence ID" value="NZ_SGXF01000006.1"/>
</dbReference>
<dbReference type="GO" id="GO:0005829">
    <property type="term" value="C:cytosol"/>
    <property type="evidence" value="ECO:0007669"/>
    <property type="project" value="UniProtKB-ARBA"/>
</dbReference>
<dbReference type="PROSITE" id="PS50889">
    <property type="entry name" value="S4"/>
    <property type="match status" value="1"/>
</dbReference>
<dbReference type="InterPro" id="IPR000748">
    <property type="entry name" value="PsdUridine_synth_RsuA/RluB/E/F"/>
</dbReference>
<dbReference type="SUPFAM" id="SSF55120">
    <property type="entry name" value="Pseudouridine synthase"/>
    <property type="match status" value="1"/>
</dbReference>
<keyword evidence="6" id="KW-1185">Reference proteome</keyword>
<dbReference type="InterPro" id="IPR002942">
    <property type="entry name" value="S4_RNA-bd"/>
</dbReference>
<dbReference type="Proteomes" id="UP000292927">
    <property type="component" value="Unassembled WGS sequence"/>
</dbReference>
<dbReference type="Pfam" id="PF01479">
    <property type="entry name" value="S4"/>
    <property type="match status" value="1"/>
</dbReference>
<dbReference type="PANTHER" id="PTHR47683">
    <property type="entry name" value="PSEUDOURIDINE SYNTHASE FAMILY PROTEIN-RELATED"/>
    <property type="match status" value="1"/>
</dbReference>
<dbReference type="SMART" id="SM00363">
    <property type="entry name" value="S4"/>
    <property type="match status" value="1"/>
</dbReference>
<dbReference type="GO" id="GO:0000455">
    <property type="term" value="P:enzyme-directed rRNA pseudouridine synthesis"/>
    <property type="evidence" value="ECO:0007669"/>
    <property type="project" value="UniProtKB-ARBA"/>
</dbReference>
<dbReference type="PANTHER" id="PTHR47683:SF4">
    <property type="entry name" value="PSEUDOURIDINE SYNTHASE"/>
    <property type="match status" value="1"/>
</dbReference>
<dbReference type="OrthoDB" id="9807213at2"/>
<organism evidence="5 6">
    <name type="scientific">Cuneatibacter caecimuris</name>
    <dbReference type="NCBI Taxonomy" id="1796618"/>
    <lineage>
        <taxon>Bacteria</taxon>
        <taxon>Bacillati</taxon>
        <taxon>Bacillota</taxon>
        <taxon>Clostridia</taxon>
        <taxon>Lachnospirales</taxon>
        <taxon>Lachnospiraceae</taxon>
        <taxon>Cuneatibacter</taxon>
    </lineage>
</organism>
<dbReference type="CDD" id="cd00165">
    <property type="entry name" value="S4"/>
    <property type="match status" value="1"/>
</dbReference>
<evidence type="ECO:0000313" key="5">
    <source>
        <dbReference type="EMBL" id="RZS92901.1"/>
    </source>
</evidence>
<dbReference type="InterPro" id="IPR036986">
    <property type="entry name" value="S4_RNA-bd_sf"/>
</dbReference>
<dbReference type="GO" id="GO:0120159">
    <property type="term" value="F:rRNA pseudouridine synthase activity"/>
    <property type="evidence" value="ECO:0007669"/>
    <property type="project" value="UniProtKB-ARBA"/>
</dbReference>
<dbReference type="Gene3D" id="3.30.70.580">
    <property type="entry name" value="Pseudouridine synthase I, catalytic domain, N-terminal subdomain"/>
    <property type="match status" value="1"/>
</dbReference>
<evidence type="ECO:0000259" key="4">
    <source>
        <dbReference type="SMART" id="SM00363"/>
    </source>
</evidence>
<dbReference type="CDD" id="cd02553">
    <property type="entry name" value="PseudoU_synth_RsuA"/>
    <property type="match status" value="1"/>
</dbReference>
<dbReference type="Pfam" id="PF00849">
    <property type="entry name" value="PseudoU_synth_2"/>
    <property type="match status" value="1"/>
</dbReference>
<dbReference type="Gene3D" id="3.10.290.10">
    <property type="entry name" value="RNA-binding S4 domain"/>
    <property type="match status" value="1"/>
</dbReference>
<dbReference type="InterPro" id="IPR006145">
    <property type="entry name" value="PsdUridine_synth_RsuA/RluA"/>
</dbReference>
<sequence>MAGTMRLDKFLSGAGCGTRSQVKDFLKKGRVTVDGEAVRKPETRVTEGVSSVCLDGRPVRYVSYEYYMLNKPAGVVSATEDRREQTVLDLLPPSPCRDLFPVGRLDKDTTGLLLVCNDGELAHELLSPRKHVEKVYEVITDGSVSEETVRLFEQGLQVDAEWKALPARLEITGENASRVTLQEGKFHQVKRMYASVGLKVMKLKRISMGPLSLDPALAPGESRKLTDEEVALLKNLQERRNTYG</sequence>
<feature type="domain" description="RNA-binding S4" evidence="4">
    <location>
        <begin position="5"/>
        <end position="63"/>
    </location>
</feature>
<proteinExistence type="inferred from homology"/>
<comment type="similarity">
    <text evidence="1">Belongs to the pseudouridine synthase RsuA family.</text>
</comment>
<evidence type="ECO:0000313" key="6">
    <source>
        <dbReference type="Proteomes" id="UP000292927"/>
    </source>
</evidence>
<accession>A0A4Q7NZJ0</accession>
<evidence type="ECO:0000256" key="1">
    <source>
        <dbReference type="ARBA" id="ARBA00008348"/>
    </source>
</evidence>
<dbReference type="InterPro" id="IPR020103">
    <property type="entry name" value="PsdUridine_synth_cat_dom_sf"/>
</dbReference>
<evidence type="ECO:0000256" key="3">
    <source>
        <dbReference type="PROSITE-ProRule" id="PRU00182"/>
    </source>
</evidence>
<protein>
    <submittedName>
        <fullName evidence="5">16S rRNA pseudouridine516 synthase</fullName>
    </submittedName>
</protein>
<gene>
    <name evidence="5" type="ORF">EV209_2644</name>
</gene>
<evidence type="ECO:0000256" key="2">
    <source>
        <dbReference type="ARBA" id="ARBA00023235"/>
    </source>
</evidence>
<dbReference type="EMBL" id="SGXF01000006">
    <property type="protein sequence ID" value="RZS92901.1"/>
    <property type="molecule type" value="Genomic_DNA"/>
</dbReference>
<keyword evidence="2" id="KW-0413">Isomerase</keyword>
<dbReference type="AlphaFoldDB" id="A0A4Q7NZJ0"/>
<comment type="caution">
    <text evidence="5">The sequence shown here is derived from an EMBL/GenBank/DDBJ whole genome shotgun (WGS) entry which is preliminary data.</text>
</comment>
<dbReference type="GO" id="GO:0003723">
    <property type="term" value="F:RNA binding"/>
    <property type="evidence" value="ECO:0007669"/>
    <property type="project" value="UniProtKB-KW"/>
</dbReference>
<dbReference type="InterPro" id="IPR020094">
    <property type="entry name" value="TruA/RsuA/RluB/E/F_N"/>
</dbReference>